<evidence type="ECO:0000313" key="1">
    <source>
        <dbReference type="EMBL" id="MBB4937756.1"/>
    </source>
</evidence>
<name>A0A7W7W8F5_9ACTN</name>
<comment type="caution">
    <text evidence="1">The sequence shown here is derived from an EMBL/GenBank/DDBJ whole genome shotgun (WGS) entry which is preliminary data.</text>
</comment>
<accession>A0A7W7W8F5</accession>
<dbReference type="InterPro" id="IPR004401">
    <property type="entry name" value="YbaB/EbfC"/>
</dbReference>
<dbReference type="InterPro" id="IPR036894">
    <property type="entry name" value="YbaB-like_sf"/>
</dbReference>
<proteinExistence type="predicted"/>
<dbReference type="GO" id="GO:0003677">
    <property type="term" value="F:DNA binding"/>
    <property type="evidence" value="ECO:0007669"/>
    <property type="project" value="UniProtKB-KW"/>
</dbReference>
<dbReference type="RefSeq" id="WP_184754079.1">
    <property type="nucleotide sequence ID" value="NZ_BAABEK010000026.1"/>
</dbReference>
<sequence>MPPTPASNDELRHLEQIMEQAQEVMRKFQEAQTAILEVTGAGEGADGLVRAVSDGRGGIMEIDFNPRAMRLDCATLGREVTTALQAAQQEAERRSQEIMGEALASAEAMPEPLDETFVRDRVEQAARDLFS</sequence>
<organism evidence="1 2">
    <name type="scientific">Streptosporangium album</name>
    <dbReference type="NCBI Taxonomy" id="47479"/>
    <lineage>
        <taxon>Bacteria</taxon>
        <taxon>Bacillati</taxon>
        <taxon>Actinomycetota</taxon>
        <taxon>Actinomycetes</taxon>
        <taxon>Streptosporangiales</taxon>
        <taxon>Streptosporangiaceae</taxon>
        <taxon>Streptosporangium</taxon>
    </lineage>
</organism>
<keyword evidence="1" id="KW-0238">DNA-binding</keyword>
<dbReference type="Gene3D" id="3.30.1310.10">
    <property type="entry name" value="Nucleoid-associated protein YbaB-like domain"/>
    <property type="match status" value="1"/>
</dbReference>
<protein>
    <submittedName>
        <fullName evidence="1">DNA-binding protein YbaB</fullName>
    </submittedName>
</protein>
<evidence type="ECO:0000313" key="2">
    <source>
        <dbReference type="Proteomes" id="UP000534286"/>
    </source>
</evidence>
<dbReference type="EMBL" id="JACHJU010000001">
    <property type="protein sequence ID" value="MBB4937756.1"/>
    <property type="molecule type" value="Genomic_DNA"/>
</dbReference>
<reference evidence="1 2" key="1">
    <citation type="submission" date="2020-08" db="EMBL/GenBank/DDBJ databases">
        <title>Sequencing the genomes of 1000 actinobacteria strains.</title>
        <authorList>
            <person name="Klenk H.-P."/>
        </authorList>
    </citation>
    <scope>NUCLEOTIDE SEQUENCE [LARGE SCALE GENOMIC DNA]</scope>
    <source>
        <strain evidence="1 2">DSM 43023</strain>
    </source>
</reference>
<dbReference type="AlphaFoldDB" id="A0A7W7W8F5"/>
<dbReference type="Proteomes" id="UP000534286">
    <property type="component" value="Unassembled WGS sequence"/>
</dbReference>
<dbReference type="SUPFAM" id="SSF82607">
    <property type="entry name" value="YbaB-like"/>
    <property type="match status" value="1"/>
</dbReference>
<gene>
    <name evidence="1" type="ORF">FHR32_002061</name>
</gene>
<keyword evidence="2" id="KW-1185">Reference proteome</keyword>
<dbReference type="Pfam" id="PF02575">
    <property type="entry name" value="YbaB_DNA_bd"/>
    <property type="match status" value="1"/>
</dbReference>